<dbReference type="GO" id="GO:0051693">
    <property type="term" value="P:actin filament capping"/>
    <property type="evidence" value="ECO:0007669"/>
    <property type="project" value="UniProtKB-KW"/>
</dbReference>
<feature type="domain" description="HP" evidence="10">
    <location>
        <begin position="893"/>
        <end position="958"/>
    </location>
</feature>
<protein>
    <submittedName>
        <fullName evidence="12">Putative villin headpiece, Villin/Gelsolin, ADF-H/Gelsolin-like domain protein</fullName>
    </submittedName>
    <submittedName>
        <fullName evidence="11">Villin headpiece, villin/Gelsolin, ADF-H/Gelsolin-like domain superfamily</fullName>
    </submittedName>
</protein>
<dbReference type="GO" id="GO:0005856">
    <property type="term" value="C:cytoskeleton"/>
    <property type="evidence" value="ECO:0007669"/>
    <property type="project" value="UniProtKB-SubCell"/>
</dbReference>
<dbReference type="CDD" id="cd11293">
    <property type="entry name" value="gelsolin_S4_like"/>
    <property type="match status" value="1"/>
</dbReference>
<dbReference type="FunFam" id="3.40.20.10:FF:000002">
    <property type="entry name" value="Gelsolin"/>
    <property type="match status" value="1"/>
</dbReference>
<dbReference type="SMART" id="SM00153">
    <property type="entry name" value="VHP"/>
    <property type="match status" value="1"/>
</dbReference>
<keyword evidence="7" id="KW-0009">Actin-binding</keyword>
<dbReference type="CDD" id="cd11288">
    <property type="entry name" value="gelsolin_S5_like"/>
    <property type="match status" value="1"/>
</dbReference>
<dbReference type="PROSITE" id="PS51089">
    <property type="entry name" value="HP"/>
    <property type="match status" value="1"/>
</dbReference>
<evidence type="ECO:0000256" key="5">
    <source>
        <dbReference type="ARBA" id="ARBA00022737"/>
    </source>
</evidence>
<dbReference type="InParanoid" id="A0A251TTC9"/>
<evidence type="ECO:0000256" key="6">
    <source>
        <dbReference type="ARBA" id="ARBA00022837"/>
    </source>
</evidence>
<dbReference type="PANTHER" id="PTHR11977:SF138">
    <property type="entry name" value="VILLIN-4"/>
    <property type="match status" value="1"/>
</dbReference>
<dbReference type="InterPro" id="IPR007123">
    <property type="entry name" value="Gelsolin-like_dom"/>
</dbReference>
<accession>A0A251TTC9</accession>
<dbReference type="CDD" id="cd11290">
    <property type="entry name" value="gelsolin_S1_like"/>
    <property type="match status" value="1"/>
</dbReference>
<keyword evidence="13" id="KW-1185">Reference proteome</keyword>
<dbReference type="OrthoDB" id="6375767at2759"/>
<keyword evidence="6" id="KW-0106">Calcium</keyword>
<keyword evidence="5" id="KW-0677">Repeat</keyword>
<evidence type="ECO:0000256" key="9">
    <source>
        <dbReference type="SAM" id="MobiDB-lite"/>
    </source>
</evidence>
<dbReference type="InterPro" id="IPR003128">
    <property type="entry name" value="Villin_headpiece"/>
</dbReference>
<evidence type="ECO:0000313" key="11">
    <source>
        <dbReference type="EMBL" id="KAF5789545.1"/>
    </source>
</evidence>
<dbReference type="EMBL" id="CM007898">
    <property type="protein sequence ID" value="OTG13993.1"/>
    <property type="molecule type" value="Genomic_DNA"/>
</dbReference>
<feature type="region of interest" description="Disordered" evidence="9">
    <location>
        <begin position="800"/>
        <end position="830"/>
    </location>
</feature>
<evidence type="ECO:0000313" key="12">
    <source>
        <dbReference type="EMBL" id="OTG13993.1"/>
    </source>
</evidence>
<dbReference type="Proteomes" id="UP000215914">
    <property type="component" value="Chromosome 9"/>
</dbReference>
<reference evidence="12" key="2">
    <citation type="submission" date="2017-02" db="EMBL/GenBank/DDBJ databases">
        <title>Sunflower complete genome.</title>
        <authorList>
            <person name="Langlade N."/>
            <person name="Munos S."/>
        </authorList>
    </citation>
    <scope>NUCLEOTIDE SEQUENCE [LARGE SCALE GENOMIC DNA]</scope>
    <source>
        <tissue evidence="12">Leaves</tissue>
    </source>
</reference>
<dbReference type="Pfam" id="PF00626">
    <property type="entry name" value="Gelsolin"/>
    <property type="match status" value="4"/>
</dbReference>
<organism evidence="12 13">
    <name type="scientific">Helianthus annuus</name>
    <name type="common">Common sunflower</name>
    <dbReference type="NCBI Taxonomy" id="4232"/>
    <lineage>
        <taxon>Eukaryota</taxon>
        <taxon>Viridiplantae</taxon>
        <taxon>Streptophyta</taxon>
        <taxon>Embryophyta</taxon>
        <taxon>Tracheophyta</taxon>
        <taxon>Spermatophyta</taxon>
        <taxon>Magnoliopsida</taxon>
        <taxon>eudicotyledons</taxon>
        <taxon>Gunneridae</taxon>
        <taxon>Pentapetalae</taxon>
        <taxon>asterids</taxon>
        <taxon>campanulids</taxon>
        <taxon>Asterales</taxon>
        <taxon>Asteraceae</taxon>
        <taxon>Asteroideae</taxon>
        <taxon>Heliantheae alliance</taxon>
        <taxon>Heliantheae</taxon>
        <taxon>Helianthus</taxon>
    </lineage>
</organism>
<dbReference type="GO" id="GO:0051014">
    <property type="term" value="P:actin filament severing"/>
    <property type="evidence" value="ECO:0000318"/>
    <property type="project" value="GO_Central"/>
</dbReference>
<proteinExistence type="inferred from homology"/>
<dbReference type="FunFam" id="3.40.20.10:FF:000028">
    <property type="entry name" value="Villin-like 1"/>
    <property type="match status" value="1"/>
</dbReference>
<dbReference type="SMART" id="SM00262">
    <property type="entry name" value="GEL"/>
    <property type="match status" value="6"/>
</dbReference>
<evidence type="ECO:0000256" key="7">
    <source>
        <dbReference type="ARBA" id="ARBA00023203"/>
    </source>
</evidence>
<dbReference type="AlphaFoldDB" id="A0A251TTC9"/>
<sequence>MSVSMRDLDPAFQGVGQKAGIELWRIENFKPVPVPQSSYGKFYTGDSYVILKTNALKSGVLRHDIHYWLGNDTSQDEAGAAAIKTIELDAALGGRAVQYREVQGHETERFLSYFKPCIIPQSGGVASGLNHAKPVEHKTRMFVCLGKYVVHVKEVPFARSSLNHDDIFILDTAHKIFQFNGSNSSIQERAKALEVLQYIRDTYHDGKCDIATIEDGRLMSDAESGEFWGFFGGFAPLPRKTQTNGVLSTNTLPTKLYCVVKGQAELVDAEPLTRGLLDTNTCYILDCGVEIYVWLGRSTSLNERKAASGATEEYVRSQDRQKSHIICVIENFETVAFRSKFDSWPQSTAVTVSEDGRGKVAALLKRQGVNVKGLLKAAPTKEEPKPYIDCSGNLQVWRVNGQQKILLPVSDQSKFYTGDCYIYQYTYSGEDQEECLIGTWFGKQSIEEDRISATSQANKIVESQKFLAAQLRVYEGREPMLFFAIFQSFMVLKGGLSDGYKKCILESELPNGTGIGEEVALFRVQGSGPENMQAIQLEPVASSLNSSYCYILHSGSSVFTWIGNLTTPEEQELVERQLDVIKPEMQSRLQKEGSESVEFWKMLGGKSEYPSQKTTTATESDPHLFSCTFSKGELKVTEIYNFNQDDLMTEDIYILDCHSSIFVWVGQQVDPKTRTQALVIAEKFLERDFLLEKLPLQTPLYIIMEASEPQFFTRFFTWDSTKSAMHGNSFQRKLSILKNGGRPTSNNKPKRRTPVSNGGRSGAVEQPQRSRSVTFSPERVRVRGRSPAFVALASTFENPTVRHLSTPPPLETKIYPKSNGSDSSKPASRSTAIASLTATFEQPPRAKFIPRSIKVTSEPPTKTETISNGDLKSSRIETPTIQKDAKDVETEDEEGLTLYPYERLTVSSTDPAPDINIFKRETYLSSAEFRAKFGMAKNAFYKLPKWKQNKLKMVLHLF</sequence>
<dbReference type="Gramene" id="mRNA:HanXRQr2_Chr09g0372531">
    <property type="protein sequence ID" value="mRNA:HanXRQr2_Chr09g0372531"/>
    <property type="gene ID" value="HanXRQr2_Chr09g0372531"/>
</dbReference>
<dbReference type="FunCoup" id="A0A251TTC9">
    <property type="interactions" value="2073"/>
</dbReference>
<dbReference type="InterPro" id="IPR036180">
    <property type="entry name" value="Gelsolin-like_dom_sf"/>
</dbReference>
<dbReference type="EMBL" id="MNCJ02000324">
    <property type="protein sequence ID" value="KAF5789545.1"/>
    <property type="molecule type" value="Genomic_DNA"/>
</dbReference>
<comment type="subcellular location">
    <subcellularLocation>
        <location evidence="1">Cytoplasm</location>
        <location evidence="1">Cytoskeleton</location>
    </subcellularLocation>
</comment>
<dbReference type="Gene3D" id="1.10.950.10">
    <property type="entry name" value="Villin headpiece domain"/>
    <property type="match status" value="1"/>
</dbReference>
<dbReference type="OMA" id="DEHKNCD"/>
<evidence type="ECO:0000256" key="8">
    <source>
        <dbReference type="ARBA" id="ARBA00023212"/>
    </source>
</evidence>
<dbReference type="FunFam" id="3.40.20.10:FF:000001">
    <property type="entry name" value="Gelsolin"/>
    <property type="match status" value="1"/>
</dbReference>
<dbReference type="CDD" id="cd11289">
    <property type="entry name" value="gelsolin_S2_like"/>
    <property type="match status" value="1"/>
</dbReference>
<comment type="similarity">
    <text evidence="2">Belongs to the villin/gelsolin family.</text>
</comment>
<dbReference type="GO" id="GO:0051015">
    <property type="term" value="F:actin filament binding"/>
    <property type="evidence" value="ECO:0007669"/>
    <property type="project" value="InterPro"/>
</dbReference>
<keyword evidence="4" id="KW-0963">Cytoplasm</keyword>
<gene>
    <name evidence="12" type="ORF">HannXRQ_Chr09g0244421</name>
    <name evidence="11" type="ORF">HanXRQr2_Chr09g0372531</name>
</gene>
<evidence type="ECO:0000256" key="2">
    <source>
        <dbReference type="ARBA" id="ARBA00008418"/>
    </source>
</evidence>
<keyword evidence="3" id="KW-0117">Actin capping</keyword>
<evidence type="ECO:0000256" key="4">
    <source>
        <dbReference type="ARBA" id="ARBA00022490"/>
    </source>
</evidence>
<dbReference type="CDD" id="cd11291">
    <property type="entry name" value="gelsolin_S6_like"/>
    <property type="match status" value="1"/>
</dbReference>
<evidence type="ECO:0000259" key="10">
    <source>
        <dbReference type="PROSITE" id="PS51089"/>
    </source>
</evidence>
<dbReference type="STRING" id="4232.A0A251TTC9"/>
<keyword evidence="8" id="KW-0206">Cytoskeleton</keyword>
<dbReference type="InterPro" id="IPR029006">
    <property type="entry name" value="ADF-H/Gelsolin-like_dom_sf"/>
</dbReference>
<feature type="region of interest" description="Disordered" evidence="9">
    <location>
        <begin position="737"/>
        <end position="779"/>
    </location>
</feature>
<dbReference type="SUPFAM" id="SSF82754">
    <property type="entry name" value="C-terminal, gelsolin-like domain of Sec23/24"/>
    <property type="match status" value="1"/>
</dbReference>
<dbReference type="CDD" id="cd11292">
    <property type="entry name" value="gelsolin_S3_like"/>
    <property type="match status" value="1"/>
</dbReference>
<dbReference type="GO" id="GO:0007015">
    <property type="term" value="P:actin filament organization"/>
    <property type="evidence" value="ECO:0007669"/>
    <property type="project" value="UniProtKB-ARBA"/>
</dbReference>
<dbReference type="FunFam" id="3.40.20.10:FF:000038">
    <property type="entry name" value="Villin-like 1"/>
    <property type="match status" value="1"/>
</dbReference>
<feature type="compositionally biased region" description="Polar residues" evidence="9">
    <location>
        <begin position="818"/>
        <end position="830"/>
    </location>
</feature>
<dbReference type="Gene3D" id="3.40.20.10">
    <property type="entry name" value="Severin"/>
    <property type="match status" value="6"/>
</dbReference>
<dbReference type="SUPFAM" id="SSF55753">
    <property type="entry name" value="Actin depolymerizing proteins"/>
    <property type="match status" value="5"/>
</dbReference>
<dbReference type="PANTHER" id="PTHR11977">
    <property type="entry name" value="VILLIN"/>
    <property type="match status" value="1"/>
</dbReference>
<evidence type="ECO:0000256" key="3">
    <source>
        <dbReference type="ARBA" id="ARBA00022467"/>
    </source>
</evidence>
<name>A0A251TTC9_HELAN</name>
<evidence type="ECO:0000256" key="1">
    <source>
        <dbReference type="ARBA" id="ARBA00004245"/>
    </source>
</evidence>
<dbReference type="Pfam" id="PF02209">
    <property type="entry name" value="VHP"/>
    <property type="match status" value="1"/>
</dbReference>
<reference evidence="11" key="3">
    <citation type="submission" date="2020-06" db="EMBL/GenBank/DDBJ databases">
        <title>Helianthus annuus Genome sequencing and assembly Release 2.</title>
        <authorList>
            <person name="Gouzy J."/>
            <person name="Langlade N."/>
            <person name="Munos S."/>
        </authorList>
    </citation>
    <scope>NUCLEOTIDE SEQUENCE</scope>
    <source>
        <tissue evidence="11">Leaves</tissue>
    </source>
</reference>
<dbReference type="SUPFAM" id="SSF47050">
    <property type="entry name" value="VHP, Villin headpiece domain"/>
    <property type="match status" value="1"/>
</dbReference>
<dbReference type="InterPro" id="IPR036886">
    <property type="entry name" value="Villin_headpiece_dom_sf"/>
</dbReference>
<dbReference type="PRINTS" id="PR00597">
    <property type="entry name" value="GELSOLIN"/>
</dbReference>
<reference evidence="11 13" key="1">
    <citation type="journal article" date="2017" name="Nature">
        <title>The sunflower genome provides insights into oil metabolism, flowering and Asterid evolution.</title>
        <authorList>
            <person name="Badouin H."/>
            <person name="Gouzy J."/>
            <person name="Grassa C.J."/>
            <person name="Murat F."/>
            <person name="Staton S.E."/>
            <person name="Cottret L."/>
            <person name="Lelandais-Briere C."/>
            <person name="Owens G.L."/>
            <person name="Carrere S."/>
            <person name="Mayjonade B."/>
            <person name="Legrand L."/>
            <person name="Gill N."/>
            <person name="Kane N.C."/>
            <person name="Bowers J.E."/>
            <person name="Hubner S."/>
            <person name="Bellec A."/>
            <person name="Berard A."/>
            <person name="Berges H."/>
            <person name="Blanchet N."/>
            <person name="Boniface M.C."/>
            <person name="Brunel D."/>
            <person name="Catrice O."/>
            <person name="Chaidir N."/>
            <person name="Claudel C."/>
            <person name="Donnadieu C."/>
            <person name="Faraut T."/>
            <person name="Fievet G."/>
            <person name="Helmstetter N."/>
            <person name="King M."/>
            <person name="Knapp S.J."/>
            <person name="Lai Z."/>
            <person name="Le Paslier M.C."/>
            <person name="Lippi Y."/>
            <person name="Lorenzon L."/>
            <person name="Mandel J.R."/>
            <person name="Marage G."/>
            <person name="Marchand G."/>
            <person name="Marquand E."/>
            <person name="Bret-Mestries E."/>
            <person name="Morien E."/>
            <person name="Nambeesan S."/>
            <person name="Nguyen T."/>
            <person name="Pegot-Espagnet P."/>
            <person name="Pouilly N."/>
            <person name="Raftis F."/>
            <person name="Sallet E."/>
            <person name="Schiex T."/>
            <person name="Thomas J."/>
            <person name="Vandecasteele C."/>
            <person name="Vares D."/>
            <person name="Vear F."/>
            <person name="Vautrin S."/>
            <person name="Crespi M."/>
            <person name="Mangin B."/>
            <person name="Burke J.M."/>
            <person name="Salse J."/>
            <person name="Munos S."/>
            <person name="Vincourt P."/>
            <person name="Rieseberg L.H."/>
            <person name="Langlade N.B."/>
        </authorList>
    </citation>
    <scope>NUCLEOTIDE SEQUENCE [LARGE SCALE GENOMIC DNA]</scope>
    <source>
        <strain evidence="13">cv. SF193</strain>
        <tissue evidence="11">Leaves</tissue>
    </source>
</reference>
<evidence type="ECO:0000313" key="13">
    <source>
        <dbReference type="Proteomes" id="UP000215914"/>
    </source>
</evidence>
<dbReference type="InterPro" id="IPR007122">
    <property type="entry name" value="Villin/Gelsolin"/>
</dbReference>